<sequence length="47" mass="4925">MACSGGRAKGEPQGSPESLSEWTLQIFCPDPNAGIGGMIYAYADCFP</sequence>
<evidence type="ECO:0000313" key="1">
    <source>
        <dbReference type="EMBL" id="EEU96996.1"/>
    </source>
</evidence>
<dbReference type="AlphaFoldDB" id="C7H578"/>
<gene>
    <name evidence="1" type="ORF">FAEPRAA2165_01448</name>
</gene>
<keyword evidence="2" id="KW-1185">Reference proteome</keyword>
<dbReference type="STRING" id="411483.FAEPRAA2165_01448"/>
<protein>
    <submittedName>
        <fullName evidence="1">Uncharacterized protein</fullName>
    </submittedName>
</protein>
<dbReference type="EMBL" id="ACOP02000040">
    <property type="protein sequence ID" value="EEU96996.1"/>
    <property type="molecule type" value="Genomic_DNA"/>
</dbReference>
<dbReference type="HOGENOM" id="CLU_3168302_0_0_9"/>
<proteinExistence type="predicted"/>
<reference evidence="1" key="1">
    <citation type="submission" date="2009-08" db="EMBL/GenBank/DDBJ databases">
        <authorList>
            <person name="Weinstock G."/>
            <person name="Sodergren E."/>
            <person name="Clifton S."/>
            <person name="Fulton L."/>
            <person name="Fulton B."/>
            <person name="Courtney L."/>
            <person name="Fronick C."/>
            <person name="Harrison M."/>
            <person name="Strong C."/>
            <person name="Farmer C."/>
            <person name="Delahaunty K."/>
            <person name="Markovic C."/>
            <person name="Hall O."/>
            <person name="Minx P."/>
            <person name="Tomlinson C."/>
            <person name="Mitreva M."/>
            <person name="Nelson J."/>
            <person name="Hou S."/>
            <person name="Wollam A."/>
            <person name="Pepin K.H."/>
            <person name="Johnson M."/>
            <person name="Bhonagiri V."/>
            <person name="Nash W.E."/>
            <person name="Warren W."/>
            <person name="Chinwalla A."/>
            <person name="Mardis E.R."/>
            <person name="Wilson R.K."/>
        </authorList>
    </citation>
    <scope>NUCLEOTIDE SEQUENCE [LARGE SCALE GENOMIC DNA]</scope>
    <source>
        <strain evidence="1">A2-165</strain>
    </source>
</reference>
<comment type="caution">
    <text evidence="1">The sequence shown here is derived from an EMBL/GenBank/DDBJ whole genome shotgun (WGS) entry which is preliminary data.</text>
</comment>
<accession>C7H578</accession>
<dbReference type="Proteomes" id="UP000004619">
    <property type="component" value="Unassembled WGS sequence"/>
</dbReference>
<evidence type="ECO:0000313" key="2">
    <source>
        <dbReference type="Proteomes" id="UP000004619"/>
    </source>
</evidence>
<name>C7H578_FAED2</name>
<organism evidence="1 2">
    <name type="scientific">Faecalibacterium duncaniae (strain DSM 17677 / JCM 31915 / A2-165)</name>
    <name type="common">Faecalibacterium prausnitzii</name>
    <dbReference type="NCBI Taxonomy" id="411483"/>
    <lineage>
        <taxon>Bacteria</taxon>
        <taxon>Bacillati</taxon>
        <taxon>Bacillota</taxon>
        <taxon>Clostridia</taxon>
        <taxon>Eubacteriales</taxon>
        <taxon>Oscillospiraceae</taxon>
        <taxon>Faecalibacterium</taxon>
    </lineage>
</organism>